<feature type="region of interest" description="Disordered" evidence="2">
    <location>
        <begin position="1"/>
        <end position="73"/>
    </location>
</feature>
<keyword evidence="4" id="KW-1185">Reference proteome</keyword>
<evidence type="ECO:0000256" key="2">
    <source>
        <dbReference type="SAM" id="MobiDB-lite"/>
    </source>
</evidence>
<evidence type="ECO:0000313" key="4">
    <source>
        <dbReference type="Proteomes" id="UP000664132"/>
    </source>
</evidence>
<reference evidence="3" key="1">
    <citation type="submission" date="2021-02" db="EMBL/GenBank/DDBJ databases">
        <title>Genome sequence Cadophora malorum strain M34.</title>
        <authorList>
            <person name="Stefanovic E."/>
            <person name="Vu D."/>
            <person name="Scully C."/>
            <person name="Dijksterhuis J."/>
            <person name="Roader J."/>
            <person name="Houbraken J."/>
        </authorList>
    </citation>
    <scope>NUCLEOTIDE SEQUENCE</scope>
    <source>
        <strain evidence="3">M34</strain>
    </source>
</reference>
<proteinExistence type="predicted"/>
<protein>
    <submittedName>
        <fullName evidence="3">Uncharacterized protein</fullName>
    </submittedName>
</protein>
<dbReference type="Proteomes" id="UP000664132">
    <property type="component" value="Unassembled WGS sequence"/>
</dbReference>
<dbReference type="AlphaFoldDB" id="A0A8H7T9R5"/>
<evidence type="ECO:0000256" key="1">
    <source>
        <dbReference type="SAM" id="Coils"/>
    </source>
</evidence>
<name>A0A8H7T9R5_9HELO</name>
<dbReference type="EMBL" id="JAFJYH010000235">
    <property type="protein sequence ID" value="KAG4415112.1"/>
    <property type="molecule type" value="Genomic_DNA"/>
</dbReference>
<comment type="caution">
    <text evidence="3">The sequence shown here is derived from an EMBL/GenBank/DDBJ whole genome shotgun (WGS) entry which is preliminary data.</text>
</comment>
<feature type="coiled-coil region" evidence="1">
    <location>
        <begin position="94"/>
        <end position="142"/>
    </location>
</feature>
<feature type="compositionally biased region" description="Basic and acidic residues" evidence="2">
    <location>
        <begin position="1"/>
        <end position="10"/>
    </location>
</feature>
<evidence type="ECO:0000313" key="3">
    <source>
        <dbReference type="EMBL" id="KAG4415112.1"/>
    </source>
</evidence>
<sequence length="506" mass="58019">MSDMNPKDNNSDVADTTCHRRSTSQTKHHDADRTNHVKGTMGTGPARLPQSSKQRSSQARSPQQGRIPGQGTGILESIASPFRMIFSPSGASASQQYEQARKETERLTELLKKKDRQIEMMKADHQKDLRNTENDWKRMQEEERQKFDHVLKTHYNRWHQDHDDHWQQINHDHGRTVSKLQMQLQDTQKEKEAMLMEHEEFIRVKQEASFGGMESGRWAPAEESKIFGQLNRLKRDMRTWAKEVASKDLSLLKTLDKRDLDSLMDHLSNVVVLQNDQLPAGLTTPKSPALLLNALFSHMLYSNLLRSPFFFLEEIPRDGLKKTSVAETLEGIYKMAQKSNAHDAHTWRSDMLRLLLPPPGSNTSEGEKLLHDFTDNLVCETAGLQASRFLAGPASRLMKPNVDAKQIEKCKMIFQEAARFSYQLWTRRTMIRSYGLKEMGVPTFSIANKEAVPHSLVRHDDHNDQLEGRPITVIVHPLIKVYGTGAAEHYDSERIWVPAEVWLDSK</sequence>
<accession>A0A8H7T9R5</accession>
<keyword evidence="1" id="KW-0175">Coiled coil</keyword>
<dbReference type="OrthoDB" id="4156714at2759"/>
<organism evidence="3 4">
    <name type="scientific">Cadophora malorum</name>
    <dbReference type="NCBI Taxonomy" id="108018"/>
    <lineage>
        <taxon>Eukaryota</taxon>
        <taxon>Fungi</taxon>
        <taxon>Dikarya</taxon>
        <taxon>Ascomycota</taxon>
        <taxon>Pezizomycotina</taxon>
        <taxon>Leotiomycetes</taxon>
        <taxon>Helotiales</taxon>
        <taxon>Ploettnerulaceae</taxon>
        <taxon>Cadophora</taxon>
    </lineage>
</organism>
<feature type="compositionally biased region" description="Low complexity" evidence="2">
    <location>
        <begin position="49"/>
        <end position="64"/>
    </location>
</feature>
<gene>
    <name evidence="3" type="ORF">IFR04_011749</name>
</gene>